<evidence type="ECO:0008006" key="10">
    <source>
        <dbReference type="Google" id="ProtNLM"/>
    </source>
</evidence>
<dbReference type="InterPro" id="IPR000198">
    <property type="entry name" value="RhoGAP_dom"/>
</dbReference>
<dbReference type="Gene3D" id="2.10.110.10">
    <property type="entry name" value="Cysteine Rich Protein"/>
    <property type="match status" value="2"/>
</dbReference>
<dbReference type="CDD" id="cd00159">
    <property type="entry name" value="RhoGAP"/>
    <property type="match status" value="1"/>
</dbReference>
<evidence type="ECO:0000259" key="6">
    <source>
        <dbReference type="PROSITE" id="PS50023"/>
    </source>
</evidence>
<dbReference type="GO" id="GO:0005096">
    <property type="term" value="F:GTPase activator activity"/>
    <property type="evidence" value="ECO:0007669"/>
    <property type="project" value="UniProtKB-KW"/>
</dbReference>
<evidence type="ECO:0000256" key="5">
    <source>
        <dbReference type="SAM" id="MobiDB-lite"/>
    </source>
</evidence>
<evidence type="ECO:0000313" key="9">
    <source>
        <dbReference type="Proteomes" id="UP000307173"/>
    </source>
</evidence>
<dbReference type="PANTHER" id="PTHR15228">
    <property type="entry name" value="SPERMATHECAL PHYSIOLOGY VARIANT"/>
    <property type="match status" value="1"/>
</dbReference>
<dbReference type="GO" id="GO:0046872">
    <property type="term" value="F:metal ion binding"/>
    <property type="evidence" value="ECO:0007669"/>
    <property type="project" value="UniProtKB-KW"/>
</dbReference>
<feature type="compositionally biased region" description="Polar residues" evidence="5">
    <location>
        <begin position="798"/>
        <end position="828"/>
    </location>
</feature>
<feature type="region of interest" description="Disordered" evidence="5">
    <location>
        <begin position="536"/>
        <end position="560"/>
    </location>
</feature>
<comment type="caution">
    <text evidence="8">The sequence shown here is derived from an EMBL/GenBank/DDBJ whole genome shotgun (WGS) entry which is preliminary data.</text>
</comment>
<dbReference type="AlphaFoldDB" id="A0A4T0WZX0"/>
<dbReference type="EMBL" id="SELW01000481">
    <property type="protein sequence ID" value="TID25501.1"/>
    <property type="molecule type" value="Genomic_DNA"/>
</dbReference>
<dbReference type="Proteomes" id="UP000307173">
    <property type="component" value="Unassembled WGS sequence"/>
</dbReference>
<evidence type="ECO:0000256" key="1">
    <source>
        <dbReference type="ARBA" id="ARBA00022468"/>
    </source>
</evidence>
<dbReference type="PROSITE" id="PS50023">
    <property type="entry name" value="LIM_DOMAIN_2"/>
    <property type="match status" value="1"/>
</dbReference>
<keyword evidence="2 4" id="KW-0479">Metal-binding</keyword>
<feature type="region of interest" description="Disordered" evidence="5">
    <location>
        <begin position="678"/>
        <end position="699"/>
    </location>
</feature>
<dbReference type="PANTHER" id="PTHR15228:SF25">
    <property type="entry name" value="F-BAR DOMAIN-CONTAINING PROTEIN"/>
    <property type="match status" value="1"/>
</dbReference>
<dbReference type="PROSITE" id="PS00478">
    <property type="entry name" value="LIM_DOMAIN_1"/>
    <property type="match status" value="1"/>
</dbReference>
<dbReference type="STRING" id="52247.A0A4T0WZX0"/>
<gene>
    <name evidence="8" type="ORF">CANINC_002891</name>
</gene>
<proteinExistence type="predicted"/>
<dbReference type="PROSITE" id="PS50238">
    <property type="entry name" value="RHOGAP"/>
    <property type="match status" value="1"/>
</dbReference>
<name>A0A4T0WZX0_9ASCO</name>
<dbReference type="Gene3D" id="1.10.555.10">
    <property type="entry name" value="Rho GTPase activation protein"/>
    <property type="match status" value="1"/>
</dbReference>
<reference evidence="8 9" key="1">
    <citation type="journal article" date="2019" name="Front. Genet.">
        <title>Whole-Genome Sequencing of the Opportunistic Yeast Pathogen Candida inconspicua Uncovers Its Hybrid Origin.</title>
        <authorList>
            <person name="Mixao V."/>
            <person name="Hansen A.P."/>
            <person name="Saus E."/>
            <person name="Boekhout T."/>
            <person name="Lass-Florl C."/>
            <person name="Gabaldon T."/>
        </authorList>
    </citation>
    <scope>NUCLEOTIDE SEQUENCE [LARGE SCALE GENOMIC DNA]</scope>
    <source>
        <strain evidence="8 9">CBS 180</strain>
    </source>
</reference>
<accession>A0A4T0WZX0</accession>
<protein>
    <recommendedName>
        <fullName evidence="10">Rho-GAP domain-containing protein</fullName>
    </recommendedName>
</protein>
<dbReference type="InterPro" id="IPR051025">
    <property type="entry name" value="RhoGAP"/>
</dbReference>
<dbReference type="InterPro" id="IPR008936">
    <property type="entry name" value="Rho_GTPase_activation_prot"/>
</dbReference>
<dbReference type="SUPFAM" id="SSF48350">
    <property type="entry name" value="GTPase activation domain, GAP"/>
    <property type="match status" value="1"/>
</dbReference>
<sequence length="1058" mass="117623">MPSNTHQHSAKECKSCHLPITDGQAYKLGSDQWHVSCFKCSKCGKALGVDSNFLVLGTGALVCSDCSYTCKSCEKKIYDLAILTGDLAYCADCFKCKSCNKPIDDLKYARTSKGLFCMPCHNMLMEKKKKYEKLKKLKAAREKSLKKQREEQKKSEEVHNDKPLNEAKQFVDLKVGLLNSATPTASGTSVTSSETATAKLEDDNLFEVASKENGESEKAERAIDYLPKALHSESETRQRVLSNESNPSSTSDFNLDDYAADTSAEGSSISIEKSEFETDVIRKAREVTTVNDDEVILNHHPGSPETVKIQQTPNSQNEDDKFSTPVAIDIIPIKDDNNGFTYLHPDNAESDMVIPLRSPRRSNLSPIRNTVQYRTPELDTPRKKNIAPDMLSPASEHRKAHILYNDDNEKEPESFINLDETEEESLMSKESIELNDSPKLLSPIKYNLNSFVVPKQESFTGNAGLNIKGLNVASPEDNSIQRINLIETDDHLNSMADVHKTPVQQDIDFDENATPRVEKKKQISGLGRSLTKVLRRGRKQSGDENIEVPGTPDTISSRSYNMHSSVTPKVHTRTQSDHSFKSFTTPPVPALNKHNRSISDTSRLDSANVGSDTVSQAQKELQMLKAEINSLTLTKATILKDIQALNSQKKLLELDISDKQDCLKELNNSIHIKLQQRQTSSTDDFSVSNKSTVSTKNSYRDEYDNRMMSSAENILYEEPSYIQQIPRVPTPPLPTSTSTQSNLSAQLNSAPQSKEKRPNFMKKLFGGNSNPTSASSSNKPSFSSKSNIGQPMNVRINGDSSMYNGENLSGEQSASIPNTANSGMKTSRSSNFLQWRNGNTQSNKSSAVSASPENQLYSMTLHEISSHEKGNGVPFIIKTCIAEVERRGLQTEGIYRISASSSTIEKLEALFETLDIHNSNDVNKMNNIIISGDVHALAGLLKRYLKKIPDSIIPQNSYDLFVNISKLGDDEAKITQLNQLINSLPSSNRVTLLTLIKHLNLVSDNEKWNKMNCASLATVFAPTLVRHNSLHPTQEIQDTKAKTVVTELLFKNYRLVFN</sequence>
<feature type="region of interest" description="Disordered" evidence="5">
    <location>
        <begin position="725"/>
        <end position="828"/>
    </location>
</feature>
<evidence type="ECO:0000256" key="2">
    <source>
        <dbReference type="ARBA" id="ARBA00022723"/>
    </source>
</evidence>
<evidence type="ECO:0000256" key="4">
    <source>
        <dbReference type="PROSITE-ProRule" id="PRU00125"/>
    </source>
</evidence>
<dbReference type="CDD" id="cd09394">
    <property type="entry name" value="LIM1_Rga"/>
    <property type="match status" value="1"/>
</dbReference>
<dbReference type="SMART" id="SM00132">
    <property type="entry name" value="LIM"/>
    <property type="match status" value="2"/>
</dbReference>
<keyword evidence="9" id="KW-1185">Reference proteome</keyword>
<keyword evidence="4" id="KW-0440">LIM domain</keyword>
<dbReference type="Pfam" id="PF00412">
    <property type="entry name" value="LIM"/>
    <property type="match status" value="2"/>
</dbReference>
<dbReference type="InterPro" id="IPR001781">
    <property type="entry name" value="Znf_LIM"/>
</dbReference>
<feature type="region of interest" description="Disordered" evidence="5">
    <location>
        <begin position="228"/>
        <end position="257"/>
    </location>
</feature>
<feature type="domain" description="Rho-GAP" evidence="7">
    <location>
        <begin position="859"/>
        <end position="1057"/>
    </location>
</feature>
<feature type="compositionally biased region" description="Low complexity" evidence="5">
    <location>
        <begin position="735"/>
        <end position="744"/>
    </location>
</feature>
<feature type="region of interest" description="Disordered" evidence="5">
    <location>
        <begin position="296"/>
        <end position="321"/>
    </location>
</feature>
<feature type="compositionally biased region" description="Polar residues" evidence="5">
    <location>
        <begin position="239"/>
        <end position="253"/>
    </location>
</feature>
<keyword evidence="3 4" id="KW-0862">Zinc</keyword>
<feature type="compositionally biased region" description="Polar residues" evidence="5">
    <location>
        <begin position="678"/>
        <end position="697"/>
    </location>
</feature>
<evidence type="ECO:0000256" key="3">
    <source>
        <dbReference type="ARBA" id="ARBA00022833"/>
    </source>
</evidence>
<feature type="domain" description="LIM zinc-binding" evidence="6">
    <location>
        <begin position="11"/>
        <end position="73"/>
    </location>
</feature>
<evidence type="ECO:0000313" key="8">
    <source>
        <dbReference type="EMBL" id="TID25501.1"/>
    </source>
</evidence>
<dbReference type="OrthoDB" id="19923at2759"/>
<feature type="region of interest" description="Disordered" evidence="5">
    <location>
        <begin position="142"/>
        <end position="163"/>
    </location>
</feature>
<dbReference type="Pfam" id="PF00620">
    <property type="entry name" value="RhoGAP"/>
    <property type="match status" value="1"/>
</dbReference>
<dbReference type="GO" id="GO:0007165">
    <property type="term" value="P:signal transduction"/>
    <property type="evidence" value="ECO:0007669"/>
    <property type="project" value="InterPro"/>
</dbReference>
<dbReference type="CDD" id="cd09395">
    <property type="entry name" value="LIM2_Rga"/>
    <property type="match status" value="1"/>
</dbReference>
<evidence type="ECO:0000259" key="7">
    <source>
        <dbReference type="PROSITE" id="PS50238"/>
    </source>
</evidence>
<feature type="compositionally biased region" description="Low complexity" evidence="5">
    <location>
        <begin position="768"/>
        <end position="787"/>
    </location>
</feature>
<dbReference type="SMART" id="SM00324">
    <property type="entry name" value="RhoGAP"/>
    <property type="match status" value="1"/>
</dbReference>
<organism evidence="8 9">
    <name type="scientific">Pichia inconspicua</name>
    <dbReference type="NCBI Taxonomy" id="52247"/>
    <lineage>
        <taxon>Eukaryota</taxon>
        <taxon>Fungi</taxon>
        <taxon>Dikarya</taxon>
        <taxon>Ascomycota</taxon>
        <taxon>Saccharomycotina</taxon>
        <taxon>Pichiomycetes</taxon>
        <taxon>Pichiales</taxon>
        <taxon>Pichiaceae</taxon>
        <taxon>Pichia</taxon>
    </lineage>
</organism>
<keyword evidence="1" id="KW-0343">GTPase activation</keyword>